<geneLocation type="plasmid" evidence="1 2">
    <name>pVP-16-VB00198-1</name>
</geneLocation>
<dbReference type="Proteomes" id="UP001163036">
    <property type="component" value="Plasmid pVP-16-VB00198-1"/>
</dbReference>
<dbReference type="AlphaFoldDB" id="A0AA46UQB3"/>
<name>A0AA46UQB3_VIBPH</name>
<sequence>MAQPSNYTRHPMGSIVKNSESETIARNIMVILMHNGNEFRKMEFDEYLEARKSHGASEREVMREKPYFEKVVEHCSSEENADKFCEGWKKAD</sequence>
<dbReference type="RefSeq" id="WP_053314420.1">
    <property type="nucleotide sequence ID" value="NZ_CP062152.1"/>
</dbReference>
<gene>
    <name evidence="1" type="ORF">M5598_27885</name>
</gene>
<keyword evidence="1" id="KW-0614">Plasmid</keyword>
<reference evidence="1" key="1">
    <citation type="submission" date="2022-05" db="EMBL/GenBank/DDBJ databases">
        <title>Megaplasmid of Vibrio parahaemolyticus.</title>
        <authorList>
            <person name="Strauch E."/>
            <person name="Borowiak M."/>
        </authorList>
    </citation>
    <scope>NUCLEOTIDE SEQUENCE</scope>
    <source>
        <strain evidence="1">16-VB00198</strain>
        <plasmid evidence="1">pVP-16-VB00198-1</plasmid>
    </source>
</reference>
<organism evidence="1 2">
    <name type="scientific">Vibrio parahaemolyticus</name>
    <dbReference type="NCBI Taxonomy" id="670"/>
    <lineage>
        <taxon>Bacteria</taxon>
        <taxon>Pseudomonadati</taxon>
        <taxon>Pseudomonadota</taxon>
        <taxon>Gammaproteobacteria</taxon>
        <taxon>Vibrionales</taxon>
        <taxon>Vibrionaceae</taxon>
        <taxon>Vibrio</taxon>
    </lineage>
</organism>
<protein>
    <submittedName>
        <fullName evidence="1">Uncharacterized protein</fullName>
    </submittedName>
</protein>
<evidence type="ECO:0000313" key="1">
    <source>
        <dbReference type="EMBL" id="UYV29805.1"/>
    </source>
</evidence>
<proteinExistence type="predicted"/>
<accession>A0AA46UQB3</accession>
<dbReference type="EMBL" id="CP097357">
    <property type="protein sequence ID" value="UYV29805.1"/>
    <property type="molecule type" value="Genomic_DNA"/>
</dbReference>
<evidence type="ECO:0000313" key="2">
    <source>
        <dbReference type="Proteomes" id="UP001163036"/>
    </source>
</evidence>